<proteinExistence type="predicted"/>
<comment type="caution">
    <text evidence="1">The sequence shown here is derived from an EMBL/GenBank/DDBJ whole genome shotgun (WGS) entry which is preliminary data.</text>
</comment>
<dbReference type="Proteomes" id="UP001523216">
    <property type="component" value="Unassembled WGS sequence"/>
</dbReference>
<accession>A0ABT0Y839</accession>
<evidence type="ECO:0000313" key="2">
    <source>
        <dbReference type="Proteomes" id="UP001523216"/>
    </source>
</evidence>
<sequence>MHHSESPESGDDMFVIALPLANLGGLGIRPQGNKQALTLVESTRKQMLRAYRTVVHESNADSTVLFQPVTTWDQVPDLLAHGLVDVLAYNATETCRYAPFAAAAVSAWRAVLVLALCFRDGEIPFATLARRAALTAQLCEWISGGGVAAALDPR</sequence>
<dbReference type="EMBL" id="JAMQOL010000047">
    <property type="protein sequence ID" value="MCM4082209.1"/>
    <property type="molecule type" value="Genomic_DNA"/>
</dbReference>
<dbReference type="RefSeq" id="WP_251801929.1">
    <property type="nucleotide sequence ID" value="NZ_JAMQOL010000047.1"/>
</dbReference>
<protein>
    <submittedName>
        <fullName evidence="1">Uncharacterized protein</fullName>
    </submittedName>
</protein>
<evidence type="ECO:0000313" key="1">
    <source>
        <dbReference type="EMBL" id="MCM4082209.1"/>
    </source>
</evidence>
<reference evidence="1 2" key="1">
    <citation type="submission" date="2022-06" db="EMBL/GenBank/DDBJ databases">
        <title>Actinoplanes abujensis sp. nov., isolated from Nigerian arid soil.</title>
        <authorList>
            <person name="Ding P."/>
        </authorList>
    </citation>
    <scope>NUCLEOTIDE SEQUENCE [LARGE SCALE GENOMIC DNA]</scope>
    <source>
        <strain evidence="2">TRM88002</strain>
    </source>
</reference>
<organism evidence="1 2">
    <name type="scientific">Paractinoplanes hotanensis</name>
    <dbReference type="NCBI Taxonomy" id="2906497"/>
    <lineage>
        <taxon>Bacteria</taxon>
        <taxon>Bacillati</taxon>
        <taxon>Actinomycetota</taxon>
        <taxon>Actinomycetes</taxon>
        <taxon>Micromonosporales</taxon>
        <taxon>Micromonosporaceae</taxon>
        <taxon>Paractinoplanes</taxon>
    </lineage>
</organism>
<name>A0ABT0Y839_9ACTN</name>
<gene>
    <name evidence="1" type="ORF">LXN57_32050</name>
</gene>
<keyword evidence="2" id="KW-1185">Reference proteome</keyword>